<keyword evidence="4" id="KW-1185">Reference proteome</keyword>
<evidence type="ECO:0000313" key="1">
    <source>
        <dbReference type="EMBL" id="TXJ32227.1"/>
    </source>
</evidence>
<gene>
    <name evidence="3" type="ORF">EPJ67_07080</name>
    <name evidence="1" type="ORF">EPJ71_09040</name>
    <name evidence="2" type="ORF">EPJ81_09495</name>
</gene>
<dbReference type="EMBL" id="SAXZ01000012">
    <property type="protein sequence ID" value="TXJ32227.1"/>
    <property type="molecule type" value="Genomic_DNA"/>
</dbReference>
<proteinExistence type="predicted"/>
<evidence type="ECO:0000313" key="2">
    <source>
        <dbReference type="EMBL" id="TXJ36572.1"/>
    </source>
</evidence>
<dbReference type="Proteomes" id="UP000322659">
    <property type="component" value="Unassembled WGS sequence"/>
</dbReference>
<dbReference type="Proteomes" id="UP000325002">
    <property type="component" value="Unassembled WGS sequence"/>
</dbReference>
<evidence type="ECO:0000313" key="6">
    <source>
        <dbReference type="Proteomes" id="UP000325013"/>
    </source>
</evidence>
<organism evidence="2 5">
    <name type="scientific">Brachyspira aalborgi</name>
    <dbReference type="NCBI Taxonomy" id="29522"/>
    <lineage>
        <taxon>Bacteria</taxon>
        <taxon>Pseudomonadati</taxon>
        <taxon>Spirochaetota</taxon>
        <taxon>Spirochaetia</taxon>
        <taxon>Brachyspirales</taxon>
        <taxon>Brachyspiraceae</taxon>
        <taxon>Brachyspira</taxon>
    </lineage>
</organism>
<dbReference type="Proteomes" id="UP000325013">
    <property type="component" value="Unassembled WGS sequence"/>
</dbReference>
<evidence type="ECO:0000313" key="4">
    <source>
        <dbReference type="Proteomes" id="UP000322659"/>
    </source>
</evidence>
<sequence length="68" mass="7933">MTVKLTIENANEDLIKAIKSIVKVANAEIKITKEKIPAWLKEAKDMEKNPHKYKTYKNVDEMFEDILK</sequence>
<dbReference type="OrthoDB" id="5325915at2"/>
<dbReference type="RefSeq" id="WP_147528992.1">
    <property type="nucleotide sequence ID" value="NZ_SAXV01000020.1"/>
</dbReference>
<name>A0A5C8CXH6_9SPIR</name>
<dbReference type="AlphaFoldDB" id="A0A5C8CXH6"/>
<reference evidence="4 5" key="1">
    <citation type="journal article" date="1992" name="Lakartidningen">
        <title>[Penicillin V and not amoxicillin is the first choice preparation in acute otitis].</title>
        <authorList>
            <person name="Kamme C."/>
            <person name="Lundgren K."/>
            <person name="Prellner K."/>
        </authorList>
    </citation>
    <scope>NUCLEOTIDE SEQUENCE [LARGE SCALE GENOMIC DNA]</scope>
    <source>
        <strain evidence="3 6">PC2777IV</strain>
        <strain evidence="2 5">PC3997IV</strain>
        <strain evidence="1 4">PC5099IV</strain>
    </source>
</reference>
<evidence type="ECO:0000313" key="3">
    <source>
        <dbReference type="EMBL" id="TXJ56657.1"/>
    </source>
</evidence>
<comment type="caution">
    <text evidence="2">The sequence shown here is derived from an EMBL/GenBank/DDBJ whole genome shotgun (WGS) entry which is preliminary data.</text>
</comment>
<dbReference type="EMBL" id="SAYD01000021">
    <property type="protein sequence ID" value="TXJ36572.1"/>
    <property type="molecule type" value="Genomic_DNA"/>
</dbReference>
<dbReference type="EMBL" id="SAYJ01000016">
    <property type="protein sequence ID" value="TXJ56657.1"/>
    <property type="molecule type" value="Genomic_DNA"/>
</dbReference>
<protein>
    <submittedName>
        <fullName evidence="2">Uncharacterized protein</fullName>
    </submittedName>
</protein>
<accession>A0A5C8CXH6</accession>
<reference evidence="2" key="2">
    <citation type="submission" date="2019-01" db="EMBL/GenBank/DDBJ databases">
        <authorList>
            <person name="Thorell K."/>
        </authorList>
    </citation>
    <scope>NUCLEOTIDE SEQUENCE</scope>
    <source>
        <strain evidence="3">PC2777IV</strain>
        <strain evidence="2">PC3997IV</strain>
        <strain evidence="1">PC5099IV</strain>
    </source>
</reference>
<evidence type="ECO:0000313" key="5">
    <source>
        <dbReference type="Proteomes" id="UP000325002"/>
    </source>
</evidence>